<evidence type="ECO:0000256" key="1">
    <source>
        <dbReference type="SAM" id="Phobius"/>
    </source>
</evidence>
<dbReference type="EMBL" id="JACRSU010000006">
    <property type="protein sequence ID" value="MBC8541802.1"/>
    <property type="molecule type" value="Genomic_DNA"/>
</dbReference>
<keyword evidence="1" id="KW-0812">Transmembrane</keyword>
<dbReference type="RefSeq" id="WP_249313793.1">
    <property type="nucleotide sequence ID" value="NZ_JACRSU010000006.1"/>
</dbReference>
<keyword evidence="3" id="KW-1185">Reference proteome</keyword>
<evidence type="ECO:0000313" key="3">
    <source>
        <dbReference type="Proteomes" id="UP000611762"/>
    </source>
</evidence>
<accession>A0A926HVM1</accession>
<organism evidence="2 3">
    <name type="scientific">Congzhengia minquanensis</name>
    <dbReference type="NCBI Taxonomy" id="2763657"/>
    <lineage>
        <taxon>Bacteria</taxon>
        <taxon>Bacillati</taxon>
        <taxon>Bacillota</taxon>
        <taxon>Clostridia</taxon>
        <taxon>Eubacteriales</taxon>
        <taxon>Oscillospiraceae</taxon>
        <taxon>Congzhengia</taxon>
    </lineage>
</organism>
<protein>
    <recommendedName>
        <fullName evidence="4">PH domain-containing protein</fullName>
    </recommendedName>
</protein>
<dbReference type="AlphaFoldDB" id="A0A926HVM1"/>
<reference evidence="2" key="1">
    <citation type="submission" date="2020-08" db="EMBL/GenBank/DDBJ databases">
        <title>Genome public.</title>
        <authorList>
            <person name="Liu C."/>
            <person name="Sun Q."/>
        </authorList>
    </citation>
    <scope>NUCLEOTIDE SEQUENCE</scope>
    <source>
        <strain evidence="2">H8</strain>
    </source>
</reference>
<sequence length="194" mass="22422">MTKEEIQNKYFAEDEEVLWSGTADTLRFFMRTDFILIPLTVIIGGFLLSYAYSSMMLMIRGQSVAFALSGITFLLIGLYLIFGRIWYRHKRLSRNLYFVTSDRCFVFNTLRDKVTVDIPINDVEPEAFQNDLFLSGKFLGGDIVYGLGLDVFFHNFVKESSAFTAIHSPEQVKKVIKRAKKNRKKAKHDTDDFI</sequence>
<keyword evidence="1" id="KW-1133">Transmembrane helix</keyword>
<gene>
    <name evidence="2" type="ORF">H8698_12510</name>
</gene>
<feature type="transmembrane region" description="Helical" evidence="1">
    <location>
        <begin position="34"/>
        <end position="52"/>
    </location>
</feature>
<name>A0A926HVM1_9FIRM</name>
<comment type="caution">
    <text evidence="2">The sequence shown here is derived from an EMBL/GenBank/DDBJ whole genome shotgun (WGS) entry which is preliminary data.</text>
</comment>
<dbReference type="Proteomes" id="UP000611762">
    <property type="component" value="Unassembled WGS sequence"/>
</dbReference>
<evidence type="ECO:0008006" key="4">
    <source>
        <dbReference type="Google" id="ProtNLM"/>
    </source>
</evidence>
<evidence type="ECO:0000313" key="2">
    <source>
        <dbReference type="EMBL" id="MBC8541802.1"/>
    </source>
</evidence>
<proteinExistence type="predicted"/>
<feature type="transmembrane region" description="Helical" evidence="1">
    <location>
        <begin position="64"/>
        <end position="87"/>
    </location>
</feature>
<keyword evidence="1" id="KW-0472">Membrane</keyword>